<protein>
    <submittedName>
        <fullName evidence="2">Uncharacterized protein</fullName>
    </submittedName>
</protein>
<evidence type="ECO:0000256" key="1">
    <source>
        <dbReference type="SAM" id="Phobius"/>
    </source>
</evidence>
<proteinExistence type="predicted"/>
<feature type="transmembrane region" description="Helical" evidence="1">
    <location>
        <begin position="110"/>
        <end position="134"/>
    </location>
</feature>
<keyword evidence="1" id="KW-1133">Transmembrane helix</keyword>
<comment type="caution">
    <text evidence="2">The sequence shown here is derived from an EMBL/GenBank/DDBJ whole genome shotgun (WGS) entry which is preliminary data.</text>
</comment>
<keyword evidence="1" id="KW-0812">Transmembrane</keyword>
<organism evidence="2 3">
    <name type="scientific">Anaeramoeba ignava</name>
    <name type="common">Anaerobic marine amoeba</name>
    <dbReference type="NCBI Taxonomy" id="1746090"/>
    <lineage>
        <taxon>Eukaryota</taxon>
        <taxon>Metamonada</taxon>
        <taxon>Anaeramoebidae</taxon>
        <taxon>Anaeramoeba</taxon>
    </lineage>
</organism>
<name>A0A9Q0L4S9_ANAIG</name>
<feature type="transmembrane region" description="Helical" evidence="1">
    <location>
        <begin position="6"/>
        <end position="27"/>
    </location>
</feature>
<evidence type="ECO:0000313" key="2">
    <source>
        <dbReference type="EMBL" id="KAJ5066157.1"/>
    </source>
</evidence>
<feature type="transmembrane region" description="Helical" evidence="1">
    <location>
        <begin position="39"/>
        <end position="59"/>
    </location>
</feature>
<evidence type="ECO:0000313" key="3">
    <source>
        <dbReference type="Proteomes" id="UP001149090"/>
    </source>
</evidence>
<keyword evidence="1" id="KW-0472">Membrane</keyword>
<keyword evidence="3" id="KW-1185">Reference proteome</keyword>
<dbReference type="AlphaFoldDB" id="A0A9Q0L4S9"/>
<feature type="transmembrane region" description="Helical" evidence="1">
    <location>
        <begin position="65"/>
        <end position="89"/>
    </location>
</feature>
<sequence>MDQVLVTYWIIGVISILAVVAPSLGVASQDKDKDCSKPLWTWILVCNICLLVNIVVPPLSLLSEFLSGIISLLLNLFLIIWAIIGLVWATRSGIKDECGKLYNVTLGDGIAILALLVLSIILFILFLCALGSALSGF</sequence>
<accession>A0A9Q0L4S9</accession>
<dbReference type="EMBL" id="JAPDFW010000147">
    <property type="protein sequence ID" value="KAJ5066157.1"/>
    <property type="molecule type" value="Genomic_DNA"/>
</dbReference>
<reference evidence="2" key="1">
    <citation type="submission" date="2022-10" db="EMBL/GenBank/DDBJ databases">
        <title>Novel sulphate-reducing endosymbionts in the free-living metamonad Anaeramoeba.</title>
        <authorList>
            <person name="Jerlstrom-Hultqvist J."/>
            <person name="Cepicka I."/>
            <person name="Gallot-Lavallee L."/>
            <person name="Salas-Leiva D."/>
            <person name="Curtis B.A."/>
            <person name="Zahonova K."/>
            <person name="Pipaliya S."/>
            <person name="Dacks J."/>
            <person name="Roger A.J."/>
        </authorList>
    </citation>
    <scope>NUCLEOTIDE SEQUENCE</scope>
    <source>
        <strain evidence="2">BMAN</strain>
    </source>
</reference>
<gene>
    <name evidence="2" type="ORF">M0811_03490</name>
</gene>
<dbReference type="Proteomes" id="UP001149090">
    <property type="component" value="Unassembled WGS sequence"/>
</dbReference>